<evidence type="ECO:0000313" key="3">
    <source>
        <dbReference type="EMBL" id="MDG3002537.1"/>
    </source>
</evidence>
<accession>A0ABT6F4U8</accession>
<evidence type="ECO:0000256" key="2">
    <source>
        <dbReference type="SAM" id="SignalP"/>
    </source>
</evidence>
<keyword evidence="4" id="KW-1185">Reference proteome</keyword>
<feature type="transmembrane region" description="Helical" evidence="1">
    <location>
        <begin position="285"/>
        <end position="304"/>
    </location>
</feature>
<keyword evidence="1" id="KW-0812">Transmembrane</keyword>
<evidence type="ECO:0000256" key="1">
    <source>
        <dbReference type="SAM" id="Phobius"/>
    </source>
</evidence>
<keyword evidence="1" id="KW-0472">Membrane</keyword>
<keyword evidence="2" id="KW-0732">Signal</keyword>
<evidence type="ECO:0000313" key="4">
    <source>
        <dbReference type="Proteomes" id="UP001216907"/>
    </source>
</evidence>
<dbReference type="RefSeq" id="WP_277858901.1">
    <property type="nucleotide sequence ID" value="NZ_JARRAG010000001.1"/>
</dbReference>
<reference evidence="3 4" key="1">
    <citation type="submission" date="2023-03" db="EMBL/GenBank/DDBJ databases">
        <title>Paludisphaera mucosa sp. nov. a novel planctomycete from northern fen.</title>
        <authorList>
            <person name="Ivanova A."/>
        </authorList>
    </citation>
    <scope>NUCLEOTIDE SEQUENCE [LARGE SCALE GENOMIC DNA]</scope>
    <source>
        <strain evidence="3 4">Pla2</strain>
    </source>
</reference>
<dbReference type="Proteomes" id="UP001216907">
    <property type="component" value="Unassembled WGS sequence"/>
</dbReference>
<sequence>MHLLSKIGRTARRPLALALGLALTVLAAPSPARAGAFSWLDEIVQQIIVEARGGKAVLRGGDAARVEARGAGELFARGSEESLERLAKQSDELATAARRVEKPSELLLEGRFGQLVGRDADALRTFSGLKPAEKRVVVEMGESARRIAMRYPQEAETMVRRLGPEGLTAVRAFGDDVAEVIVKEGPESLGVLRKTGRGGWEFFTTQVLPHKKKLAAAGVLAAFYANPDAFVDYAGRATEYAAREFARAGVALATSVGGGVVSGLEATIGEALASRGLDFPVFRRLGAILAGLVACGALLIVLGFPLRTMLRPFTGAAWLFRRVVLRRPV</sequence>
<dbReference type="EMBL" id="JARRAG010000001">
    <property type="protein sequence ID" value="MDG3002537.1"/>
    <property type="molecule type" value="Genomic_DNA"/>
</dbReference>
<proteinExistence type="predicted"/>
<protein>
    <submittedName>
        <fullName evidence="3">Uncharacterized protein</fullName>
    </submittedName>
</protein>
<gene>
    <name evidence="3" type="ORF">PZE19_01945</name>
</gene>
<name>A0ABT6F4U8_9BACT</name>
<organism evidence="3 4">
    <name type="scientific">Paludisphaera mucosa</name>
    <dbReference type="NCBI Taxonomy" id="3030827"/>
    <lineage>
        <taxon>Bacteria</taxon>
        <taxon>Pseudomonadati</taxon>
        <taxon>Planctomycetota</taxon>
        <taxon>Planctomycetia</taxon>
        <taxon>Isosphaerales</taxon>
        <taxon>Isosphaeraceae</taxon>
        <taxon>Paludisphaera</taxon>
    </lineage>
</organism>
<feature type="chain" id="PRO_5047098688" evidence="2">
    <location>
        <begin position="35"/>
        <end position="329"/>
    </location>
</feature>
<feature type="signal peptide" evidence="2">
    <location>
        <begin position="1"/>
        <end position="34"/>
    </location>
</feature>
<keyword evidence="1" id="KW-1133">Transmembrane helix</keyword>
<comment type="caution">
    <text evidence="3">The sequence shown here is derived from an EMBL/GenBank/DDBJ whole genome shotgun (WGS) entry which is preliminary data.</text>
</comment>